<comment type="cofactor">
    <cofactor evidence="1">
        <name>[4Fe-4S] cluster</name>
        <dbReference type="ChEBI" id="CHEBI:49883"/>
    </cofactor>
</comment>
<dbReference type="NCBIfam" id="TIGR02179">
    <property type="entry name" value="PorD_KorD"/>
    <property type="match status" value="1"/>
</dbReference>
<comment type="subunit">
    <text evidence="2">Heterotetramer of one alpha, one beta, one delta and one gamma chain.</text>
</comment>
<dbReference type="GO" id="GO:0019164">
    <property type="term" value="F:pyruvate synthase activity"/>
    <property type="evidence" value="ECO:0007669"/>
    <property type="project" value="UniProtKB-EC"/>
</dbReference>
<evidence type="ECO:0000256" key="9">
    <source>
        <dbReference type="ARBA" id="ARBA00023014"/>
    </source>
</evidence>
<dbReference type="GO" id="GO:0051539">
    <property type="term" value="F:4 iron, 4 sulfur cluster binding"/>
    <property type="evidence" value="ECO:0007669"/>
    <property type="project" value="UniProtKB-KW"/>
</dbReference>
<dbReference type="GO" id="GO:0046872">
    <property type="term" value="F:metal ion binding"/>
    <property type="evidence" value="ECO:0007669"/>
    <property type="project" value="UniProtKB-KW"/>
</dbReference>
<dbReference type="InterPro" id="IPR017900">
    <property type="entry name" value="4Fe4S_Fe_S_CS"/>
</dbReference>
<keyword evidence="4" id="KW-0004">4Fe-4S</keyword>
<evidence type="ECO:0000256" key="7">
    <source>
        <dbReference type="ARBA" id="ARBA00022982"/>
    </source>
</evidence>
<name>A0A062V6V8_9EURY</name>
<keyword evidence="8" id="KW-0408">Iron</keyword>
<dbReference type="PROSITE" id="PS51379">
    <property type="entry name" value="4FE4S_FER_2"/>
    <property type="match status" value="2"/>
</dbReference>
<dbReference type="SUPFAM" id="SSF54862">
    <property type="entry name" value="4Fe-4S ferredoxins"/>
    <property type="match status" value="1"/>
</dbReference>
<keyword evidence="11" id="KW-0560">Oxidoreductase</keyword>
<proteinExistence type="predicted"/>
<dbReference type="Proteomes" id="UP000027153">
    <property type="component" value="Unassembled WGS sequence"/>
</dbReference>
<evidence type="ECO:0000259" key="10">
    <source>
        <dbReference type="PROSITE" id="PS51379"/>
    </source>
</evidence>
<dbReference type="PROSITE" id="PS00198">
    <property type="entry name" value="4FE4S_FER_1"/>
    <property type="match status" value="1"/>
</dbReference>
<dbReference type="PANTHER" id="PTHR43724:SF1">
    <property type="entry name" value="PYRUVATE SYNTHASE SUBUNIT PORD"/>
    <property type="match status" value="1"/>
</dbReference>
<dbReference type="OrthoDB" id="23478at2157"/>
<keyword evidence="12" id="KW-1185">Reference proteome</keyword>
<evidence type="ECO:0000256" key="6">
    <source>
        <dbReference type="ARBA" id="ARBA00022737"/>
    </source>
</evidence>
<dbReference type="EC" id="1.2.7.1" evidence="11"/>
<evidence type="ECO:0000256" key="1">
    <source>
        <dbReference type="ARBA" id="ARBA00001966"/>
    </source>
</evidence>
<sequence length="86" mass="9651">MKLIIKTVTKPGSTRVNKTGAWRSFMPVFDHKLCSKCGICAMYCPEGIVYKLENGYYEPDYEFCKGCGICANECPKKAILMVLEGK</sequence>
<evidence type="ECO:0000256" key="8">
    <source>
        <dbReference type="ARBA" id="ARBA00023004"/>
    </source>
</evidence>
<dbReference type="PANTHER" id="PTHR43724">
    <property type="entry name" value="PYRUVATE SYNTHASE SUBUNIT PORD"/>
    <property type="match status" value="1"/>
</dbReference>
<keyword evidence="9" id="KW-0411">Iron-sulfur</keyword>
<comment type="caution">
    <text evidence="11">The sequence shown here is derived from an EMBL/GenBank/DDBJ whole genome shotgun (WGS) entry which is preliminary data.</text>
</comment>
<keyword evidence="7" id="KW-0249">Electron transport</keyword>
<dbReference type="EMBL" id="JMIY01000005">
    <property type="protein sequence ID" value="KCZ71494.1"/>
    <property type="molecule type" value="Genomic_DNA"/>
</dbReference>
<evidence type="ECO:0000313" key="11">
    <source>
        <dbReference type="EMBL" id="KCZ71494.1"/>
    </source>
</evidence>
<evidence type="ECO:0000313" key="12">
    <source>
        <dbReference type="Proteomes" id="UP000027153"/>
    </source>
</evidence>
<protein>
    <submittedName>
        <fullName evidence="11">2-oxoacid:acceptor oxidoreductase, delta subunit, pyruvate/2-ketoisovalerate family</fullName>
        <ecNumber evidence="11">1.2.7.1</ecNumber>
    </submittedName>
</protein>
<dbReference type="Gene3D" id="3.30.70.20">
    <property type="match status" value="1"/>
</dbReference>
<organism evidence="11 12">
    <name type="scientific">Candidatus Methanoperedens nitratireducens</name>
    <dbReference type="NCBI Taxonomy" id="1392998"/>
    <lineage>
        <taxon>Archaea</taxon>
        <taxon>Methanobacteriati</taxon>
        <taxon>Methanobacteriota</taxon>
        <taxon>Stenosarchaea group</taxon>
        <taxon>Methanomicrobia</taxon>
        <taxon>Methanosarcinales</taxon>
        <taxon>ANME-2 cluster</taxon>
        <taxon>Candidatus Methanoperedentaceae</taxon>
        <taxon>Candidatus Methanoperedens</taxon>
    </lineage>
</organism>
<evidence type="ECO:0000256" key="4">
    <source>
        <dbReference type="ARBA" id="ARBA00022485"/>
    </source>
</evidence>
<reference evidence="11 12" key="1">
    <citation type="journal article" date="2013" name="Nature">
        <title>Anaerobic oxidation of methane coupled to nitrate reduction in a novel archaeal lineage.</title>
        <authorList>
            <person name="Haroon M.F."/>
            <person name="Hu S."/>
            <person name="Shi Y."/>
            <person name="Imelfort M."/>
            <person name="Keller J."/>
            <person name="Hugenholtz P."/>
            <person name="Yuan Z."/>
            <person name="Tyson G.W."/>
        </authorList>
    </citation>
    <scope>NUCLEOTIDE SEQUENCE [LARGE SCALE GENOMIC DNA]</scope>
    <source>
        <strain evidence="11 12">ANME-2d</strain>
    </source>
</reference>
<accession>A0A062V6V8</accession>
<keyword evidence="3" id="KW-0813">Transport</keyword>
<feature type="domain" description="4Fe-4S ferredoxin-type" evidence="10">
    <location>
        <begin position="55"/>
        <end position="84"/>
    </location>
</feature>
<evidence type="ECO:0000256" key="3">
    <source>
        <dbReference type="ARBA" id="ARBA00022448"/>
    </source>
</evidence>
<keyword evidence="5" id="KW-0479">Metal-binding</keyword>
<feature type="domain" description="4Fe-4S ferredoxin-type" evidence="10">
    <location>
        <begin position="25"/>
        <end position="54"/>
    </location>
</feature>
<dbReference type="AlphaFoldDB" id="A0A062V6V8"/>
<dbReference type="Pfam" id="PF13187">
    <property type="entry name" value="Fer4_9"/>
    <property type="match status" value="1"/>
</dbReference>
<evidence type="ECO:0000256" key="5">
    <source>
        <dbReference type="ARBA" id="ARBA00022723"/>
    </source>
</evidence>
<dbReference type="InterPro" id="IPR011898">
    <property type="entry name" value="PorD_KorD"/>
</dbReference>
<gene>
    <name evidence="11" type="ORF">ANME2D_02225</name>
</gene>
<dbReference type="RefSeq" id="WP_048091470.1">
    <property type="nucleotide sequence ID" value="NZ_JMIY01000005.1"/>
</dbReference>
<evidence type="ECO:0000256" key="2">
    <source>
        <dbReference type="ARBA" id="ARBA00011595"/>
    </source>
</evidence>
<dbReference type="InterPro" id="IPR017896">
    <property type="entry name" value="4Fe4S_Fe-S-bd"/>
</dbReference>
<keyword evidence="11" id="KW-0670">Pyruvate</keyword>
<keyword evidence="6" id="KW-0677">Repeat</keyword>